<proteinExistence type="predicted"/>
<dbReference type="OrthoDB" id="5071354at2"/>
<protein>
    <submittedName>
        <fullName evidence="1">Uncharacterized protein</fullName>
    </submittedName>
</protein>
<dbReference type="AlphaFoldDB" id="A0A4Y5YL93"/>
<accession>A0A4Y5YL93</accession>
<evidence type="ECO:0000313" key="2">
    <source>
        <dbReference type="Proteomes" id="UP000316125"/>
    </source>
</evidence>
<organism evidence="1 2">
    <name type="scientific">Microbacterium foliorum</name>
    <dbReference type="NCBI Taxonomy" id="104336"/>
    <lineage>
        <taxon>Bacteria</taxon>
        <taxon>Bacillati</taxon>
        <taxon>Actinomycetota</taxon>
        <taxon>Actinomycetes</taxon>
        <taxon>Micrococcales</taxon>
        <taxon>Microbacteriaceae</taxon>
        <taxon>Microbacterium</taxon>
    </lineage>
</organism>
<reference evidence="1 2" key="1">
    <citation type="submission" date="2019-06" db="EMBL/GenBank/DDBJ databases">
        <title>Complete genome of Microbacterium foliorum M2.</title>
        <authorList>
            <person name="Cao G."/>
        </authorList>
    </citation>
    <scope>NUCLEOTIDE SEQUENCE [LARGE SCALE GENOMIC DNA]</scope>
    <source>
        <strain evidence="1 2">M2</strain>
    </source>
</reference>
<name>A0A4Y5YL93_9MICO</name>
<gene>
    <name evidence="1" type="ORF">FIV50_00200</name>
</gene>
<evidence type="ECO:0000313" key="1">
    <source>
        <dbReference type="EMBL" id="QDE33368.1"/>
    </source>
</evidence>
<dbReference type="RefSeq" id="WP_140035667.1">
    <property type="nucleotide sequence ID" value="NZ_CP041040.1"/>
</dbReference>
<dbReference type="Proteomes" id="UP000316125">
    <property type="component" value="Chromosome"/>
</dbReference>
<dbReference type="EMBL" id="CP041040">
    <property type="protein sequence ID" value="QDE33368.1"/>
    <property type="molecule type" value="Genomic_DNA"/>
</dbReference>
<sequence>MTFHIEHTLDGRHTSTGSYDSLGEAVIAALGVRRAPVLVVDDSAPGDADAVAVVLKKGEVLTATAEPEWWGRLKKPSQEKLLTGGRLDAGVVTDITEAGGAVAATAWESGPVEEWELTPASDHDWVRFEAARRSVRR</sequence>